<feature type="compositionally biased region" description="Basic and acidic residues" evidence="5">
    <location>
        <begin position="545"/>
        <end position="575"/>
    </location>
</feature>
<keyword evidence="4" id="KW-0539">Nucleus</keyword>
<dbReference type="PANTHER" id="PTHR31250">
    <property type="entry name" value="IQ DOMAIN-CONTAINING PROTEIN IQM3"/>
    <property type="match status" value="1"/>
</dbReference>
<dbReference type="GO" id="GO:0005634">
    <property type="term" value="C:nucleus"/>
    <property type="evidence" value="ECO:0007669"/>
    <property type="project" value="UniProtKB-SubCell"/>
</dbReference>
<feature type="region of interest" description="Disordered" evidence="5">
    <location>
        <begin position="462"/>
        <end position="517"/>
    </location>
</feature>
<evidence type="ECO:0000256" key="1">
    <source>
        <dbReference type="ARBA" id="ARBA00004123"/>
    </source>
</evidence>
<dbReference type="PANTHER" id="PTHR31250:SF27">
    <property type="entry name" value="IQ DOMAIN-CONTAINING PROTEIN IQM5"/>
    <property type="match status" value="1"/>
</dbReference>
<feature type="compositionally biased region" description="Polar residues" evidence="5">
    <location>
        <begin position="576"/>
        <end position="587"/>
    </location>
</feature>
<reference evidence="6" key="1">
    <citation type="submission" date="2014-08" db="EMBL/GenBank/DDBJ databases">
        <authorList>
            <person name="Sharma Rahul"/>
            <person name="Thines Marco"/>
        </authorList>
    </citation>
    <scope>NUCLEOTIDE SEQUENCE</scope>
</reference>
<feature type="compositionally biased region" description="Low complexity" evidence="5">
    <location>
        <begin position="588"/>
        <end position="605"/>
    </location>
</feature>
<evidence type="ECO:0000256" key="2">
    <source>
        <dbReference type="ARBA" id="ARBA00004496"/>
    </source>
</evidence>
<organism evidence="6">
    <name type="scientific">Phaffia rhodozyma</name>
    <name type="common">Yeast</name>
    <name type="synonym">Xanthophyllomyces dendrorhous</name>
    <dbReference type="NCBI Taxonomy" id="264483"/>
    <lineage>
        <taxon>Eukaryota</taxon>
        <taxon>Fungi</taxon>
        <taxon>Dikarya</taxon>
        <taxon>Basidiomycota</taxon>
        <taxon>Agaricomycotina</taxon>
        <taxon>Tremellomycetes</taxon>
        <taxon>Cystofilobasidiales</taxon>
        <taxon>Mrakiaceae</taxon>
        <taxon>Phaffia</taxon>
    </lineage>
</organism>
<feature type="compositionally biased region" description="Basic and acidic residues" evidence="5">
    <location>
        <begin position="478"/>
        <end position="495"/>
    </location>
</feature>
<dbReference type="AlphaFoldDB" id="A0A0F7SRY8"/>
<evidence type="ECO:0000313" key="6">
    <source>
        <dbReference type="EMBL" id="CED85032.1"/>
    </source>
</evidence>
<feature type="region of interest" description="Disordered" evidence="5">
    <location>
        <begin position="1"/>
        <end position="155"/>
    </location>
</feature>
<proteinExistence type="predicted"/>
<dbReference type="EMBL" id="LN483332">
    <property type="protein sequence ID" value="CED85032.1"/>
    <property type="molecule type" value="Genomic_DNA"/>
</dbReference>
<dbReference type="GO" id="GO:0005737">
    <property type="term" value="C:cytoplasm"/>
    <property type="evidence" value="ECO:0007669"/>
    <property type="project" value="UniProtKB-SubCell"/>
</dbReference>
<name>A0A0F7SRY8_PHARH</name>
<feature type="compositionally biased region" description="Basic and acidic residues" evidence="5">
    <location>
        <begin position="505"/>
        <end position="517"/>
    </location>
</feature>
<keyword evidence="3" id="KW-0963">Cytoplasm</keyword>
<comment type="subcellular location">
    <subcellularLocation>
        <location evidence="2">Cytoplasm</location>
    </subcellularLocation>
    <subcellularLocation>
        <location evidence="1">Nucleus</location>
    </subcellularLocation>
</comment>
<feature type="region of interest" description="Disordered" evidence="5">
    <location>
        <begin position="257"/>
        <end position="320"/>
    </location>
</feature>
<protein>
    <submittedName>
        <fullName evidence="6">IQ motif, EF-hand binding site</fullName>
    </submittedName>
</protein>
<sequence>MSVPSDAPTALEGSKHSSSYSYPAAAETDEGRPGDKTDTQCKNDDDSQNGSDGDDDLSDDEKSKAARVLQKNYRGHQARSQAVSSKARWDQLLSDSQAVHDEKGAQDGQNDAGSRWHRALHASSKITNGHGTEANDEGSGGQDEEVGEEKKAKTLPIKDKNLEESYWLEMVDGRHRYGANLKYYHAKWEEADTTGSFFRWLDHGAGKKEDLPECPRSQLEKERVQYLNMEQRLNYLCRVDRKTGKLYWHVRGEPVDTSPNTWEDRGDGQGIVRREEPDSDARPSSPSGSSSSSLFDHSASSSDSSLEENEATHYAGAANEDTGGIKGRWKKLTNMFSTKGVGERMLRKTVKKNTWIFVADVDYHLFVGLKKTGTFQHSSFLGGGRVTAAGLIVVKNGLIKSLSPLSGHYKTSIDHYKTFLRQLEDQGADLSKVKVTGAEMTLLGLEKYGKFSKKRKSLTHKIFHPQAHKEEAAEEEYEHASPSEREKLDGHDRNPQSDGQAGEGGGRDQGKKGAQGGRDEFMRVLLMGRKKQDEPSATNGHGHRPSKDTMEAENGDKVETVHSVNDKDKDEKDQSRTTPPTQEQQHASAPPSESTPTPKTTLTDSYPTSGLENLSLGTPIL</sequence>
<evidence type="ECO:0000256" key="3">
    <source>
        <dbReference type="ARBA" id="ARBA00022490"/>
    </source>
</evidence>
<dbReference type="InterPro" id="IPR044159">
    <property type="entry name" value="IQM"/>
</dbReference>
<dbReference type="PROSITE" id="PS50096">
    <property type="entry name" value="IQ"/>
    <property type="match status" value="1"/>
</dbReference>
<feature type="compositionally biased region" description="Basic and acidic residues" evidence="5">
    <location>
        <begin position="29"/>
        <end position="45"/>
    </location>
</feature>
<feature type="region of interest" description="Disordered" evidence="5">
    <location>
        <begin position="529"/>
        <end position="621"/>
    </location>
</feature>
<feature type="compositionally biased region" description="Low complexity" evidence="5">
    <location>
        <begin position="282"/>
        <end position="304"/>
    </location>
</feature>
<evidence type="ECO:0000256" key="4">
    <source>
        <dbReference type="ARBA" id="ARBA00023242"/>
    </source>
</evidence>
<feature type="compositionally biased region" description="Polar residues" evidence="5">
    <location>
        <begin position="606"/>
        <end position="621"/>
    </location>
</feature>
<feature type="compositionally biased region" description="Basic and acidic residues" evidence="5">
    <location>
        <begin position="262"/>
        <end position="281"/>
    </location>
</feature>
<evidence type="ECO:0000256" key="5">
    <source>
        <dbReference type="SAM" id="MobiDB-lite"/>
    </source>
</evidence>
<accession>A0A0F7SRY8</accession>